<dbReference type="InterPro" id="IPR007526">
    <property type="entry name" value="SWIRM"/>
</dbReference>
<evidence type="ECO:0000256" key="3">
    <source>
        <dbReference type="SAM" id="MobiDB-lite"/>
    </source>
</evidence>
<dbReference type="InParanoid" id="F6GZR3"/>
<feature type="compositionally biased region" description="Polar residues" evidence="3">
    <location>
        <begin position="158"/>
        <end position="169"/>
    </location>
</feature>
<dbReference type="InterPro" id="IPR036188">
    <property type="entry name" value="FAD/NAD-bd_sf"/>
</dbReference>
<dbReference type="PANTHER" id="PTHR10742">
    <property type="entry name" value="FLAVIN MONOAMINE OXIDASE"/>
    <property type="match status" value="1"/>
</dbReference>
<dbReference type="InterPro" id="IPR002937">
    <property type="entry name" value="Amino_oxidase"/>
</dbReference>
<gene>
    <name evidence="5" type="ordered locus">VIT_18s0001g13650</name>
</gene>
<evidence type="ECO:0000259" key="4">
    <source>
        <dbReference type="PROSITE" id="PS50934"/>
    </source>
</evidence>
<feature type="compositionally biased region" description="Basic residues" evidence="3">
    <location>
        <begin position="207"/>
        <end position="219"/>
    </location>
</feature>
<evidence type="ECO:0000313" key="6">
    <source>
        <dbReference type="Proteomes" id="UP000009183"/>
    </source>
</evidence>
<dbReference type="Gene3D" id="3.50.50.60">
    <property type="entry name" value="FAD/NAD(P)-binding domain"/>
    <property type="match status" value="1"/>
</dbReference>
<dbReference type="HOGENOM" id="CLU_273999_0_0_1"/>
<dbReference type="ExpressionAtlas" id="F6GZR3">
    <property type="expression patterns" value="baseline and differential"/>
</dbReference>
<feature type="region of interest" description="Disordered" evidence="3">
    <location>
        <begin position="207"/>
        <end position="237"/>
    </location>
</feature>
<dbReference type="Pfam" id="PF04433">
    <property type="entry name" value="SWIRM"/>
    <property type="match status" value="1"/>
</dbReference>
<dbReference type="InterPro" id="IPR009057">
    <property type="entry name" value="Homeodomain-like_sf"/>
</dbReference>
<feature type="compositionally biased region" description="Basic and acidic residues" evidence="3">
    <location>
        <begin position="123"/>
        <end position="137"/>
    </location>
</feature>
<dbReference type="Proteomes" id="UP000009183">
    <property type="component" value="Chromosome 18"/>
</dbReference>
<feature type="domain" description="SWIRM" evidence="4">
    <location>
        <begin position="793"/>
        <end position="893"/>
    </location>
</feature>
<organism evidence="5 6">
    <name type="scientific">Vitis vinifera</name>
    <name type="common">Grape</name>
    <dbReference type="NCBI Taxonomy" id="29760"/>
    <lineage>
        <taxon>Eukaryota</taxon>
        <taxon>Viridiplantae</taxon>
        <taxon>Streptophyta</taxon>
        <taxon>Embryophyta</taxon>
        <taxon>Tracheophyta</taxon>
        <taxon>Spermatophyta</taxon>
        <taxon>Magnoliopsida</taxon>
        <taxon>eudicotyledons</taxon>
        <taxon>Gunneridae</taxon>
        <taxon>Pentapetalae</taxon>
        <taxon>rosids</taxon>
        <taxon>Vitales</taxon>
        <taxon>Vitaceae</taxon>
        <taxon>Viteae</taxon>
        <taxon>Vitis</taxon>
    </lineage>
</organism>
<dbReference type="SUPFAM" id="SSF46689">
    <property type="entry name" value="Homeodomain-like"/>
    <property type="match status" value="1"/>
</dbReference>
<dbReference type="eggNOG" id="KOG0029">
    <property type="taxonomic scope" value="Eukaryota"/>
</dbReference>
<evidence type="ECO:0000313" key="5">
    <source>
        <dbReference type="EMBL" id="CCB46005.1"/>
    </source>
</evidence>
<dbReference type="Pfam" id="PF01593">
    <property type="entry name" value="Amino_oxidase"/>
    <property type="match status" value="1"/>
</dbReference>
<keyword evidence="2" id="KW-0156">Chromatin regulator</keyword>
<dbReference type="PROSITE" id="PS50934">
    <property type="entry name" value="SWIRM"/>
    <property type="match status" value="1"/>
</dbReference>
<dbReference type="STRING" id="29760.F6GZR3"/>
<keyword evidence="6" id="KW-1185">Reference proteome</keyword>
<feature type="region of interest" description="Disordered" evidence="3">
    <location>
        <begin position="123"/>
        <end position="172"/>
    </location>
</feature>
<dbReference type="FunFam" id="3.50.50.60:FF:000507">
    <property type="entry name" value="Lysine-specific histone demethylase 1 homolog 3"/>
    <property type="match status" value="1"/>
</dbReference>
<evidence type="ECO:0000256" key="1">
    <source>
        <dbReference type="ARBA" id="ARBA00005995"/>
    </source>
</evidence>
<proteinExistence type="inferred from homology"/>
<accession>F6GZR3</accession>
<dbReference type="PaxDb" id="29760-VIT_18s0001g13650.t01"/>
<protein>
    <recommendedName>
        <fullName evidence="4">SWIRM domain-containing protein</fullName>
    </recommendedName>
</protein>
<dbReference type="GO" id="GO:0016491">
    <property type="term" value="F:oxidoreductase activity"/>
    <property type="evidence" value="ECO:0000318"/>
    <property type="project" value="GO_Central"/>
</dbReference>
<feature type="compositionally biased region" description="Basic residues" evidence="3">
    <location>
        <begin position="138"/>
        <end position="153"/>
    </location>
</feature>
<dbReference type="FunCoup" id="F6GZR3">
    <property type="interactions" value="2422"/>
</dbReference>
<dbReference type="SUPFAM" id="SSF51905">
    <property type="entry name" value="FAD/NAD(P)-binding domain"/>
    <property type="match status" value="1"/>
</dbReference>
<name>F6GZR3_VITVI</name>
<feature type="compositionally biased region" description="Basic and acidic residues" evidence="3">
    <location>
        <begin position="226"/>
        <end position="237"/>
    </location>
</feature>
<dbReference type="GO" id="GO:0006325">
    <property type="term" value="P:chromatin organization"/>
    <property type="evidence" value="ECO:0007669"/>
    <property type="project" value="UniProtKB-KW"/>
</dbReference>
<reference evidence="6" key="1">
    <citation type="journal article" date="2007" name="Nature">
        <title>The grapevine genome sequence suggests ancestral hexaploidization in major angiosperm phyla.</title>
        <authorList>
            <consortium name="The French-Italian Public Consortium for Grapevine Genome Characterization."/>
            <person name="Jaillon O."/>
            <person name="Aury J.-M."/>
            <person name="Noel B."/>
            <person name="Policriti A."/>
            <person name="Clepet C."/>
            <person name="Casagrande A."/>
            <person name="Choisne N."/>
            <person name="Aubourg S."/>
            <person name="Vitulo N."/>
            <person name="Jubin C."/>
            <person name="Vezzi A."/>
            <person name="Legeai F."/>
            <person name="Hugueney P."/>
            <person name="Dasilva C."/>
            <person name="Horner D."/>
            <person name="Mica E."/>
            <person name="Jublot D."/>
            <person name="Poulain J."/>
            <person name="Bruyere C."/>
            <person name="Billault A."/>
            <person name="Segurens B."/>
            <person name="Gouyvenoux M."/>
            <person name="Ugarte E."/>
            <person name="Cattonaro F."/>
            <person name="Anthouard V."/>
            <person name="Vico V."/>
            <person name="Del Fabbro C."/>
            <person name="Alaux M."/>
            <person name="Di Gaspero G."/>
            <person name="Dumas V."/>
            <person name="Felice N."/>
            <person name="Paillard S."/>
            <person name="Juman I."/>
            <person name="Moroldo M."/>
            <person name="Scalabrin S."/>
            <person name="Canaguier A."/>
            <person name="Le Clainche I."/>
            <person name="Malacrida G."/>
            <person name="Durand E."/>
            <person name="Pesole G."/>
            <person name="Laucou V."/>
            <person name="Chatelet P."/>
            <person name="Merdinoglu D."/>
            <person name="Delledonne M."/>
            <person name="Pezzotti M."/>
            <person name="Lecharny A."/>
            <person name="Scarpelli C."/>
            <person name="Artiguenave F."/>
            <person name="Pe M.E."/>
            <person name="Valle G."/>
            <person name="Morgante M."/>
            <person name="Caboche M."/>
            <person name="Adam-Blondon A.-F."/>
            <person name="Weissenbach J."/>
            <person name="Quetier F."/>
            <person name="Wincker P."/>
        </authorList>
    </citation>
    <scope>NUCLEOTIDE SEQUENCE [LARGE SCALE GENOMIC DNA]</scope>
    <source>
        <strain evidence="6">cv. Pinot noir / PN40024</strain>
    </source>
</reference>
<dbReference type="EMBL" id="FN595227">
    <property type="protein sequence ID" value="CCB46005.1"/>
    <property type="molecule type" value="Genomic_DNA"/>
</dbReference>
<sequence length="1172" mass="128227">MDDEEKKSGSKRRLKHIEIGFDSDDDEPIGSIFKLRRQTNPKKVKLGLDSGGKTGEKLKSVEARAEKLVGEDEELGGMDDTLASFRKKLRGPKKDTGSGTAVVRGSNLNVVELKDVEEGRGIRDYGSDVTMDKGLEKKLKRKSKRSKIVSTKKKTGDSVCQRSEGSSLQDQKEMGLWLEKGSNHSSDENLEDSLSAFVRRAQSGLIRRSRTSCSKKKRGPQGLEDGLSHRCEGVSEDSHAVVVKIPRSSSGSRLMHENLTSKDSLHPVSDRGLVDLGPEKTKTVENLRPGDGSGEVFNHIKKILQSVDPIKGVSSVPGATDDISRSSDDRVDQSSESIMEDTNHITALQQPHSHLVAYSNRSIEHQYSESNRLTERVQEENTVVPCDSNQFCDGDSEEFIHKQMKENSSASIHKTKLDTQNLKDVLRHCSMGKTTDLVHGAVQKHVAVAKQGGEIHGSDEGQSSVGFNDALTQQHEGVATIYHSSADQKACSSLSEKGTVAHCFDDNLLKRPHETVSKGTHKQIPGNSLEVSLKSPSWNSLPGYVKIEEPSKSETGLDFDKSSQNAELHSAYSVLNSMKMGGTSSDSDGPNQIPFTSIEEPDCASVDLEKEEDALIPDAGLSSIAPTSAGVHESGFASQMDCPEKSVETDHLDESFPLIQKCDSDFHQNQPSHDASRGDHVPIHDYLSASEEANGASSPSITPDKNDAYPEDAGSMPDPEIQDNKSSSAQRTLRKPKKHRQRDMAYEGDADWEILIHEQSFPQSHLVEDTDQPLRTRGKFDSSLNMVSGTDNGGAAAVSVGLKARAVGPVEKIKFKEVLKRKGGLQEYLECRNLILGLWGKDMSRILPLADCGVADTPSKDEPPRASLIREIYVFLDHRGYINVGIASEKEKADPDSKHNYKLLKEKTFGEKSGIAIADSEDGVSTLEPSTLVEPKECLADDYQEHGCMDANEFNRKVNLDVSESSCRIDDSGTIPTIAPELMNESCGVESASMDSAKRDHNVQFDSDVRKKIIVVGAGPAGLTAARHLQRHGFSVIVLEARSRIGGRVYTDHSSLSVPVDLGASIITGVEADVDTERRPDPSSLVCAQLGLELTVLNSDCPLYDINLDKPSLDSEKIIVDRKMLERNSSKEEVLSPIERRVMDWHFAHLEYGCAARRASHPFEPGGYGCII</sequence>
<evidence type="ECO:0000256" key="2">
    <source>
        <dbReference type="ARBA" id="ARBA00022853"/>
    </source>
</evidence>
<feature type="compositionally biased region" description="Basic residues" evidence="3">
    <location>
        <begin position="732"/>
        <end position="741"/>
    </location>
</feature>
<dbReference type="PRINTS" id="PR00419">
    <property type="entry name" value="ADXRDTASE"/>
</dbReference>
<feature type="region of interest" description="Disordered" evidence="3">
    <location>
        <begin position="691"/>
        <end position="744"/>
    </location>
</feature>
<dbReference type="Gene3D" id="1.10.10.10">
    <property type="entry name" value="Winged helix-like DNA-binding domain superfamily/Winged helix DNA-binding domain"/>
    <property type="match status" value="1"/>
</dbReference>
<dbReference type="InterPro" id="IPR036388">
    <property type="entry name" value="WH-like_DNA-bd_sf"/>
</dbReference>
<comment type="similarity">
    <text evidence="1">Belongs to the flavin monoamine oxidase family.</text>
</comment>
<dbReference type="PANTHER" id="PTHR10742:SF409">
    <property type="entry name" value="SWIRM DOMAIN-CONTAINING PROTEIN"/>
    <property type="match status" value="1"/>
</dbReference>
<dbReference type="InterPro" id="IPR050281">
    <property type="entry name" value="Flavin_monoamine_oxidase"/>
</dbReference>
<dbReference type="AlphaFoldDB" id="F6GZR3"/>